<feature type="transmembrane region" description="Helical" evidence="2">
    <location>
        <begin position="234"/>
        <end position="254"/>
    </location>
</feature>
<proteinExistence type="predicted"/>
<gene>
    <name evidence="4" type="ORF">B0H15DRAFT_847710</name>
</gene>
<sequence length="341" mass="38120">MGFKSQASSPHSTPLPLVALLNLKPLQRQLTARFLMTVAQLVLPLFLGTLINWSLFGTFLVQTYIYFLAFPKDRRLCKLLVGFVLFLELVETISNGHDVINIFGAGWGNMEALDDVGWAWFSVPVMGSIVACVGQLFYARRIYIIGHNLYICGLIIIVSVIQLGGGIWTGVEICIARKYSLLQYNNVVATATWLAATALCDLIIVFSTVFFLVKLRQPRFRATYSNVSRIIRMTLTTGLLCASFALFDLFLFVMYKGTNYHLALCIELSKMYSNSILLILNSRGQFIHPSSEIHNHNQSDIVFNHNPSISMRTFRVDFSADAPGPTSQGGLEENKRAITTV</sequence>
<organism evidence="4 5">
    <name type="scientific">Mycena belliarum</name>
    <dbReference type="NCBI Taxonomy" id="1033014"/>
    <lineage>
        <taxon>Eukaryota</taxon>
        <taxon>Fungi</taxon>
        <taxon>Dikarya</taxon>
        <taxon>Basidiomycota</taxon>
        <taxon>Agaricomycotina</taxon>
        <taxon>Agaricomycetes</taxon>
        <taxon>Agaricomycetidae</taxon>
        <taxon>Agaricales</taxon>
        <taxon>Marasmiineae</taxon>
        <taxon>Mycenaceae</taxon>
        <taxon>Mycena</taxon>
    </lineage>
</organism>
<dbReference type="InterPro" id="IPR045339">
    <property type="entry name" value="DUF6534"/>
</dbReference>
<evidence type="ECO:0000313" key="4">
    <source>
        <dbReference type="EMBL" id="KAJ7084819.1"/>
    </source>
</evidence>
<name>A0AAD6XMH2_9AGAR</name>
<dbReference type="EMBL" id="JARJCN010000036">
    <property type="protein sequence ID" value="KAJ7084819.1"/>
    <property type="molecule type" value="Genomic_DNA"/>
</dbReference>
<evidence type="ECO:0000256" key="2">
    <source>
        <dbReference type="SAM" id="Phobius"/>
    </source>
</evidence>
<keyword evidence="5" id="KW-1185">Reference proteome</keyword>
<keyword evidence="2" id="KW-0812">Transmembrane</keyword>
<keyword evidence="2" id="KW-0472">Membrane</keyword>
<keyword evidence="2" id="KW-1133">Transmembrane helix</keyword>
<feature type="compositionally biased region" description="Basic and acidic residues" evidence="1">
    <location>
        <begin position="332"/>
        <end position="341"/>
    </location>
</feature>
<dbReference type="AlphaFoldDB" id="A0AAD6XMH2"/>
<comment type="caution">
    <text evidence="4">The sequence shown here is derived from an EMBL/GenBank/DDBJ whole genome shotgun (WGS) entry which is preliminary data.</text>
</comment>
<evidence type="ECO:0000259" key="3">
    <source>
        <dbReference type="Pfam" id="PF20152"/>
    </source>
</evidence>
<dbReference type="Proteomes" id="UP001222325">
    <property type="component" value="Unassembled WGS sequence"/>
</dbReference>
<feature type="transmembrane region" description="Helical" evidence="2">
    <location>
        <begin position="41"/>
        <end position="67"/>
    </location>
</feature>
<feature type="transmembrane region" description="Helical" evidence="2">
    <location>
        <begin position="79"/>
        <end position="97"/>
    </location>
</feature>
<feature type="domain" description="DUF6534" evidence="3">
    <location>
        <begin position="198"/>
        <end position="284"/>
    </location>
</feature>
<accession>A0AAD6XMH2</accession>
<dbReference type="PANTHER" id="PTHR40465:SF1">
    <property type="entry name" value="DUF6534 DOMAIN-CONTAINING PROTEIN"/>
    <property type="match status" value="1"/>
</dbReference>
<feature type="region of interest" description="Disordered" evidence="1">
    <location>
        <begin position="322"/>
        <end position="341"/>
    </location>
</feature>
<feature type="transmembrane region" description="Helical" evidence="2">
    <location>
        <begin position="191"/>
        <end position="213"/>
    </location>
</feature>
<dbReference type="Pfam" id="PF20152">
    <property type="entry name" value="DUF6534"/>
    <property type="match status" value="1"/>
</dbReference>
<evidence type="ECO:0000256" key="1">
    <source>
        <dbReference type="SAM" id="MobiDB-lite"/>
    </source>
</evidence>
<evidence type="ECO:0000313" key="5">
    <source>
        <dbReference type="Proteomes" id="UP001222325"/>
    </source>
</evidence>
<feature type="transmembrane region" description="Helical" evidence="2">
    <location>
        <begin position="117"/>
        <end position="137"/>
    </location>
</feature>
<dbReference type="PANTHER" id="PTHR40465">
    <property type="entry name" value="CHROMOSOME 1, WHOLE GENOME SHOTGUN SEQUENCE"/>
    <property type="match status" value="1"/>
</dbReference>
<feature type="transmembrane region" description="Helical" evidence="2">
    <location>
        <begin position="149"/>
        <end position="171"/>
    </location>
</feature>
<protein>
    <recommendedName>
        <fullName evidence="3">DUF6534 domain-containing protein</fullName>
    </recommendedName>
</protein>
<reference evidence="4" key="1">
    <citation type="submission" date="2023-03" db="EMBL/GenBank/DDBJ databases">
        <title>Massive genome expansion in bonnet fungi (Mycena s.s.) driven by repeated elements and novel gene families across ecological guilds.</title>
        <authorList>
            <consortium name="Lawrence Berkeley National Laboratory"/>
            <person name="Harder C.B."/>
            <person name="Miyauchi S."/>
            <person name="Viragh M."/>
            <person name="Kuo A."/>
            <person name="Thoen E."/>
            <person name="Andreopoulos B."/>
            <person name="Lu D."/>
            <person name="Skrede I."/>
            <person name="Drula E."/>
            <person name="Henrissat B."/>
            <person name="Morin E."/>
            <person name="Kohler A."/>
            <person name="Barry K."/>
            <person name="LaButti K."/>
            <person name="Morin E."/>
            <person name="Salamov A."/>
            <person name="Lipzen A."/>
            <person name="Mereny Z."/>
            <person name="Hegedus B."/>
            <person name="Baldrian P."/>
            <person name="Stursova M."/>
            <person name="Weitz H."/>
            <person name="Taylor A."/>
            <person name="Grigoriev I.V."/>
            <person name="Nagy L.G."/>
            <person name="Martin F."/>
            <person name="Kauserud H."/>
        </authorList>
    </citation>
    <scope>NUCLEOTIDE SEQUENCE</scope>
    <source>
        <strain evidence="4">CBHHK173m</strain>
    </source>
</reference>